<dbReference type="EMBL" id="BARW01035144">
    <property type="protein sequence ID" value="GAJ18113.1"/>
    <property type="molecule type" value="Genomic_DNA"/>
</dbReference>
<evidence type="ECO:0000259" key="1">
    <source>
        <dbReference type="Pfam" id="PF14491"/>
    </source>
</evidence>
<sequence>MIPTAEEIANEISMRYVSDNKPFILVEGDTDVLFIQCQTTVEIQNIIPTFGWERLVEAVQILQADGFLNILGIIDLDYRGVIASTLLPDSTFTTDSHDIETMMLNSPAFNKVLIHKASRRKLQMYPHGTTGVLKKIFKLGKLIGCLRFHSQKSDRNYSFKKMN</sequence>
<organism evidence="2">
    <name type="scientific">marine sediment metagenome</name>
    <dbReference type="NCBI Taxonomy" id="412755"/>
    <lineage>
        <taxon>unclassified sequences</taxon>
        <taxon>metagenomes</taxon>
        <taxon>ecological metagenomes</taxon>
    </lineage>
</organism>
<dbReference type="Pfam" id="PF14491">
    <property type="entry name" value="DUF4435"/>
    <property type="match status" value="1"/>
</dbReference>
<protein>
    <recommendedName>
        <fullName evidence="1">DUF4435 domain-containing protein</fullName>
    </recommendedName>
</protein>
<accession>X1UKW9</accession>
<evidence type="ECO:0000313" key="2">
    <source>
        <dbReference type="EMBL" id="GAJ18113.1"/>
    </source>
</evidence>
<proteinExistence type="predicted"/>
<name>X1UKW9_9ZZZZ</name>
<dbReference type="AlphaFoldDB" id="X1UKW9"/>
<feature type="domain" description="DUF4435" evidence="1">
    <location>
        <begin position="20"/>
        <end position="113"/>
    </location>
</feature>
<gene>
    <name evidence="2" type="ORF">S12H4_54894</name>
</gene>
<dbReference type="InterPro" id="IPR029492">
    <property type="entry name" value="DUF4435"/>
</dbReference>
<reference evidence="2" key="1">
    <citation type="journal article" date="2014" name="Front. Microbiol.">
        <title>High frequency of phylogenetically diverse reductive dehalogenase-homologous genes in deep subseafloor sedimentary metagenomes.</title>
        <authorList>
            <person name="Kawai M."/>
            <person name="Futagami T."/>
            <person name="Toyoda A."/>
            <person name="Takaki Y."/>
            <person name="Nishi S."/>
            <person name="Hori S."/>
            <person name="Arai W."/>
            <person name="Tsubouchi T."/>
            <person name="Morono Y."/>
            <person name="Uchiyama I."/>
            <person name="Ito T."/>
            <person name="Fujiyama A."/>
            <person name="Inagaki F."/>
            <person name="Takami H."/>
        </authorList>
    </citation>
    <scope>NUCLEOTIDE SEQUENCE</scope>
    <source>
        <strain evidence="2">Expedition CK06-06</strain>
    </source>
</reference>
<feature type="non-terminal residue" evidence="2">
    <location>
        <position position="163"/>
    </location>
</feature>
<comment type="caution">
    <text evidence="2">The sequence shown here is derived from an EMBL/GenBank/DDBJ whole genome shotgun (WGS) entry which is preliminary data.</text>
</comment>